<feature type="domain" description="Thiol:disulfide interchange protein DsbD N-terminal" evidence="9">
    <location>
        <begin position="37"/>
        <end position="152"/>
    </location>
</feature>
<proteinExistence type="predicted"/>
<evidence type="ECO:0000256" key="1">
    <source>
        <dbReference type="ARBA" id="ARBA00004141"/>
    </source>
</evidence>
<reference evidence="10 11" key="1">
    <citation type="submission" date="2023-09" db="EMBL/GenBank/DDBJ databases">
        <authorList>
            <person name="Rey-Velasco X."/>
        </authorList>
    </citation>
    <scope>NUCLEOTIDE SEQUENCE [LARGE SCALE GENOMIC DNA]</scope>
    <source>
        <strain evidence="10 11">F188</strain>
    </source>
</reference>
<name>A0ABU3E4R2_9FLAO</name>
<keyword evidence="7" id="KW-0732">Signal</keyword>
<evidence type="ECO:0000256" key="7">
    <source>
        <dbReference type="SAM" id="SignalP"/>
    </source>
</evidence>
<evidence type="ECO:0000256" key="4">
    <source>
        <dbReference type="ARBA" id="ARBA00022989"/>
    </source>
</evidence>
<keyword evidence="4 6" id="KW-1133">Transmembrane helix</keyword>
<comment type="subcellular location">
    <subcellularLocation>
        <location evidence="1">Membrane</location>
        <topology evidence="1">Multi-pass membrane protein</topology>
    </subcellularLocation>
</comment>
<dbReference type="EMBL" id="JAVRHM010000017">
    <property type="protein sequence ID" value="MDT0690930.1"/>
    <property type="molecule type" value="Genomic_DNA"/>
</dbReference>
<dbReference type="InterPro" id="IPR028250">
    <property type="entry name" value="DsbDN"/>
</dbReference>
<feature type="transmembrane region" description="Helical" evidence="6">
    <location>
        <begin position="489"/>
        <end position="508"/>
    </location>
</feature>
<feature type="transmembrane region" description="Helical" evidence="6">
    <location>
        <begin position="343"/>
        <end position="365"/>
    </location>
</feature>
<organism evidence="10 11">
    <name type="scientific">Autumnicola patrickiae</name>
    <dbReference type="NCBI Taxonomy" id="3075591"/>
    <lineage>
        <taxon>Bacteria</taxon>
        <taxon>Pseudomonadati</taxon>
        <taxon>Bacteroidota</taxon>
        <taxon>Flavobacteriia</taxon>
        <taxon>Flavobacteriales</taxon>
        <taxon>Flavobacteriaceae</taxon>
        <taxon>Autumnicola</taxon>
    </lineage>
</organism>
<keyword evidence="5 6" id="KW-0472">Membrane</keyword>
<protein>
    <submittedName>
        <fullName evidence="10">Cytochrome c biogenesis protein CcdA</fullName>
    </submittedName>
</protein>
<evidence type="ECO:0000256" key="2">
    <source>
        <dbReference type="ARBA" id="ARBA00022692"/>
    </source>
</evidence>
<feature type="signal peptide" evidence="7">
    <location>
        <begin position="1"/>
        <end position="20"/>
    </location>
</feature>
<feature type="transmembrane region" description="Helical" evidence="6">
    <location>
        <begin position="220"/>
        <end position="247"/>
    </location>
</feature>
<dbReference type="InterPro" id="IPR003834">
    <property type="entry name" value="Cyt_c_assmbl_TM_dom"/>
</dbReference>
<evidence type="ECO:0000256" key="5">
    <source>
        <dbReference type="ARBA" id="ARBA00023136"/>
    </source>
</evidence>
<feature type="chain" id="PRO_5046943982" evidence="7">
    <location>
        <begin position="21"/>
        <end position="704"/>
    </location>
</feature>
<feature type="domain" description="Cytochrome C biogenesis protein transmembrane" evidence="8">
    <location>
        <begin position="226"/>
        <end position="435"/>
    </location>
</feature>
<dbReference type="InterPro" id="IPR036249">
    <property type="entry name" value="Thioredoxin-like_sf"/>
</dbReference>
<dbReference type="RefSeq" id="WP_311685936.1">
    <property type="nucleotide sequence ID" value="NZ_JAVRHM010000017.1"/>
</dbReference>
<feature type="transmembrane region" description="Helical" evidence="6">
    <location>
        <begin position="413"/>
        <end position="430"/>
    </location>
</feature>
<gene>
    <name evidence="10" type="ORF">RM549_14125</name>
</gene>
<feature type="transmembrane region" description="Helical" evidence="6">
    <location>
        <begin position="301"/>
        <end position="322"/>
    </location>
</feature>
<dbReference type="PANTHER" id="PTHR32234">
    <property type="entry name" value="THIOL:DISULFIDE INTERCHANGE PROTEIN DSBD"/>
    <property type="match status" value="1"/>
</dbReference>
<keyword evidence="2 6" id="KW-0812">Transmembrane</keyword>
<evidence type="ECO:0000313" key="10">
    <source>
        <dbReference type="EMBL" id="MDT0690930.1"/>
    </source>
</evidence>
<evidence type="ECO:0000259" key="8">
    <source>
        <dbReference type="Pfam" id="PF02683"/>
    </source>
</evidence>
<dbReference type="SUPFAM" id="SSF52833">
    <property type="entry name" value="Thioredoxin-like"/>
    <property type="match status" value="1"/>
</dbReference>
<dbReference type="Pfam" id="PF02683">
    <property type="entry name" value="DsbD_TM"/>
    <property type="match status" value="1"/>
</dbReference>
<dbReference type="Pfam" id="PF11412">
    <property type="entry name" value="DsbD_N"/>
    <property type="match status" value="1"/>
</dbReference>
<accession>A0ABU3E4R2</accession>
<keyword evidence="3" id="KW-0201">Cytochrome c-type biogenesis</keyword>
<evidence type="ECO:0000256" key="3">
    <source>
        <dbReference type="ARBA" id="ARBA00022748"/>
    </source>
</evidence>
<evidence type="ECO:0000256" key="6">
    <source>
        <dbReference type="SAM" id="Phobius"/>
    </source>
</evidence>
<feature type="transmembrane region" description="Helical" evidence="6">
    <location>
        <begin position="377"/>
        <end position="401"/>
    </location>
</feature>
<dbReference type="Pfam" id="PF13899">
    <property type="entry name" value="Thioredoxin_7"/>
    <property type="match status" value="1"/>
</dbReference>
<feature type="transmembrane region" description="Helical" evidence="6">
    <location>
        <begin position="450"/>
        <end position="468"/>
    </location>
</feature>
<sequence>MKLSNPLYLLVLLFFGASSAVGQMMEAPQWEVSLSNPDAEPGEKVILHFEAEIPDDWYMYSNDLDPDVGPLLTEFNFEESEEYELLGDIKPVGQKKKYDEIWEGEISYFTGTANFSQEMLIKKDSPEFRGNIFFQICTDVTGQCIPFDTDFAFDATGNSIAADAEEAEAGGSGITNMLSSRETTVATGNETADAGEGAEKSLEPFQNSFTRESDEDGQTWAGLLTFFFISFGAGFAALLTPCVFPMIPMTVTFFTKGSGGKKGKVNALLYGLFIIAIYTIVGTLFAVLFGAGFANFLSTHWLPNLLFFAIFLLFALSFFGMFEIRLPNKLVNRVDKQADRGGLVGIFFMAFTLVLVSFSCTGPIAGTILLQAASGEAIMPLIGMLGFSLAFAIPFTLFAFFPGWLSSLPKSGGWLNTVKVILGFLELALALKFLSIVDQVYHWNILDRDIYLALWIVIFTLLGFYLLGKLVFPHEKKIESISFPRLMSAILVFSFVMYLIPGLFGAPLKALSGYLPPMGSQDFNMVTASVGPEPESSSNSCGIPLYSDFLELPHGIQGFFDYEQAVACARKQNKPLFIDFTGHGCVNCREMEANVWSDPEVLKRLKNDYVVVALYVDEKTILPKDKWYTSSYDGKTKKTIGAQNMDFMIQKLNANAQPYYTLLGEEGKLLAAPKGYDLDVAAFISFLDKGKHEFYNGGLEFEKG</sequence>
<dbReference type="Gene3D" id="3.40.30.10">
    <property type="entry name" value="Glutaredoxin"/>
    <property type="match status" value="1"/>
</dbReference>
<keyword evidence="11" id="KW-1185">Reference proteome</keyword>
<evidence type="ECO:0000259" key="9">
    <source>
        <dbReference type="Pfam" id="PF11412"/>
    </source>
</evidence>
<dbReference type="Proteomes" id="UP001261624">
    <property type="component" value="Unassembled WGS sequence"/>
</dbReference>
<feature type="transmembrane region" description="Helical" evidence="6">
    <location>
        <begin position="267"/>
        <end position="289"/>
    </location>
</feature>
<evidence type="ECO:0000313" key="11">
    <source>
        <dbReference type="Proteomes" id="UP001261624"/>
    </source>
</evidence>
<dbReference type="PANTHER" id="PTHR32234:SF0">
    <property type="entry name" value="THIOL:DISULFIDE INTERCHANGE PROTEIN DSBD"/>
    <property type="match status" value="1"/>
</dbReference>
<comment type="caution">
    <text evidence="10">The sequence shown here is derived from an EMBL/GenBank/DDBJ whole genome shotgun (WGS) entry which is preliminary data.</text>
</comment>